<keyword evidence="5 10" id="KW-0732">Signal</keyword>
<protein>
    <submittedName>
        <fullName evidence="11">Oligosaccharyl transferase subunit gamma</fullName>
    </submittedName>
</protein>
<evidence type="ECO:0000256" key="1">
    <source>
        <dbReference type="ARBA" id="ARBA00002791"/>
    </source>
</evidence>
<evidence type="ECO:0000256" key="8">
    <source>
        <dbReference type="ARBA" id="ARBA00023136"/>
    </source>
</evidence>
<keyword evidence="7 9" id="KW-1133">Transmembrane helix</keyword>
<dbReference type="EMBL" id="EQ999988">
    <property type="protein sequence ID" value="EEQ86229.1"/>
    <property type="molecule type" value="Genomic_DNA"/>
</dbReference>
<dbReference type="Gene3D" id="3.40.30.10">
    <property type="entry name" value="Glutaredoxin"/>
    <property type="match status" value="1"/>
</dbReference>
<evidence type="ECO:0000256" key="9">
    <source>
        <dbReference type="SAM" id="Phobius"/>
    </source>
</evidence>
<feature type="transmembrane region" description="Helical" evidence="9">
    <location>
        <begin position="263"/>
        <end position="281"/>
    </location>
</feature>
<gene>
    <name evidence="11" type="ORF">BDCG_09498</name>
</gene>
<name>A0ABP2EVA6_AJEDR</name>
<feature type="signal peptide" evidence="10">
    <location>
        <begin position="1"/>
        <end position="19"/>
    </location>
</feature>
<dbReference type="InterPro" id="IPR021149">
    <property type="entry name" value="OligosaccharylTrfase_OST3/OST6"/>
</dbReference>
<dbReference type="InterPro" id="IPR036249">
    <property type="entry name" value="Thioredoxin-like_sf"/>
</dbReference>
<feature type="chain" id="PRO_5045163336" evidence="10">
    <location>
        <begin position="20"/>
        <end position="333"/>
    </location>
</feature>
<evidence type="ECO:0000256" key="6">
    <source>
        <dbReference type="ARBA" id="ARBA00022824"/>
    </source>
</evidence>
<dbReference type="SUPFAM" id="SSF52833">
    <property type="entry name" value="Thioredoxin-like"/>
    <property type="match status" value="1"/>
</dbReference>
<evidence type="ECO:0000256" key="10">
    <source>
        <dbReference type="SAM" id="SignalP"/>
    </source>
</evidence>
<keyword evidence="12" id="KW-1185">Reference proteome</keyword>
<evidence type="ECO:0000256" key="3">
    <source>
        <dbReference type="ARBA" id="ARBA00009561"/>
    </source>
</evidence>
<evidence type="ECO:0000313" key="11">
    <source>
        <dbReference type="EMBL" id="EEQ86229.1"/>
    </source>
</evidence>
<dbReference type="PANTHER" id="PTHR12692">
    <property type="entry name" value="DOLICHYL-DIPHOSPHOOLIGOSACCHARIDE--PROTEIN GLYCOSYLTRANSFERASE-RELATED"/>
    <property type="match status" value="1"/>
</dbReference>
<evidence type="ECO:0000256" key="2">
    <source>
        <dbReference type="ARBA" id="ARBA00004477"/>
    </source>
</evidence>
<dbReference type="RefSeq" id="XP_045273821.1">
    <property type="nucleotide sequence ID" value="XM_045425289.1"/>
</dbReference>
<evidence type="ECO:0000256" key="5">
    <source>
        <dbReference type="ARBA" id="ARBA00022729"/>
    </source>
</evidence>
<evidence type="ECO:0000256" key="7">
    <source>
        <dbReference type="ARBA" id="ARBA00022989"/>
    </source>
</evidence>
<evidence type="ECO:0000313" key="12">
    <source>
        <dbReference type="Proteomes" id="UP000002039"/>
    </source>
</evidence>
<dbReference type="Proteomes" id="UP000002039">
    <property type="component" value="Unassembled WGS sequence"/>
</dbReference>
<dbReference type="Pfam" id="PF04756">
    <property type="entry name" value="OST3_OST6"/>
    <property type="match status" value="1"/>
</dbReference>
<evidence type="ECO:0000256" key="4">
    <source>
        <dbReference type="ARBA" id="ARBA00022692"/>
    </source>
</evidence>
<organism evidence="11 12">
    <name type="scientific">Ajellomyces dermatitidis (strain ER-3 / ATCC MYA-2586)</name>
    <name type="common">Blastomyces dermatitidis</name>
    <dbReference type="NCBI Taxonomy" id="559297"/>
    <lineage>
        <taxon>Eukaryota</taxon>
        <taxon>Fungi</taxon>
        <taxon>Dikarya</taxon>
        <taxon>Ascomycota</taxon>
        <taxon>Pezizomycotina</taxon>
        <taxon>Eurotiomycetes</taxon>
        <taxon>Eurotiomycetidae</taxon>
        <taxon>Onygenales</taxon>
        <taxon>Ajellomycetaceae</taxon>
        <taxon>Blastomyces</taxon>
    </lineage>
</organism>
<keyword evidence="11" id="KW-0808">Transferase</keyword>
<dbReference type="GO" id="GO:0016740">
    <property type="term" value="F:transferase activity"/>
    <property type="evidence" value="ECO:0007669"/>
    <property type="project" value="UniProtKB-KW"/>
</dbReference>
<feature type="transmembrane region" description="Helical" evidence="9">
    <location>
        <begin position="178"/>
        <end position="198"/>
    </location>
</feature>
<sequence length="333" mass="36733">MRTLSIFTALICLIISLSAAKSTVDKYKTYQALAKSSTPIPLDDSTYSDLTSSPRDYHVAIILTAGDARYGCQLCREVQPEWDLLARSWTKGAREDTPRLLFGTLDFSRGKNTFQKLLLQSAPVLMFFPPTVGSGAKADASPIRYDFNGPLSADQISDWMSRYLPEGHRPPVVRPINYARIVTITTLLLGAITLFTVSSRFILPIIQNRNLWAAVSLIAVLLFTSGHMFNHIRKVPYVSGDGKGGINYFAGGFSSQFGLETQIVAAMYATLSFATIVLAMKTPRIADPKSQKVNVIVWGAVIFVMYSFLLSVFRIKNGGYPFSSLPFNGEVMV</sequence>
<keyword evidence="8 9" id="KW-0472">Membrane</keyword>
<comment type="function">
    <text evidence="1">Subunit of the oligosaccharyl transferase (OST) complex that catalyzes the initial transfer of a defined glycan (Glc(3)Man(9)GlcNAc(2) in eukaryotes) from the lipid carrier dolichol-pyrophosphate to an asparagine residue within an Asn-X-Ser/Thr consensus motif in nascent polypeptide chains, the first step in protein N-glycosylation. N-glycosylation occurs cotranslationally and the complex associates with the Sec61 complex at the channel-forming translocon complex that mediates protein translocation across the endoplasmic reticulum (ER). All subunits are required for a maximal enzyme activity.</text>
</comment>
<dbReference type="PANTHER" id="PTHR12692:SF0">
    <property type="entry name" value="GH11935P"/>
    <property type="match status" value="1"/>
</dbReference>
<feature type="transmembrane region" description="Helical" evidence="9">
    <location>
        <begin position="293"/>
        <end position="315"/>
    </location>
</feature>
<proteinExistence type="inferred from homology"/>
<keyword evidence="4 9" id="KW-0812">Transmembrane</keyword>
<reference evidence="12" key="1">
    <citation type="journal article" date="2015" name="PLoS Genet.">
        <title>The dynamic genome and transcriptome of the human fungal pathogen Blastomyces and close relative Emmonsia.</title>
        <authorList>
            <person name="Munoz J.F."/>
            <person name="Gauthier G.M."/>
            <person name="Desjardins C.A."/>
            <person name="Gallo J.E."/>
            <person name="Holder J."/>
            <person name="Sullivan T.D."/>
            <person name="Marty A.J."/>
            <person name="Carmen J.C."/>
            <person name="Chen Z."/>
            <person name="Ding L."/>
            <person name="Gujja S."/>
            <person name="Magrini V."/>
            <person name="Misas E."/>
            <person name="Mitreva M."/>
            <person name="Priest M."/>
            <person name="Saif S."/>
            <person name="Whiston E.A."/>
            <person name="Young S."/>
            <person name="Zeng Q."/>
            <person name="Goldman W.E."/>
            <person name="Mardis E.R."/>
            <person name="Taylor J.W."/>
            <person name="McEwen J.G."/>
            <person name="Clay O.K."/>
            <person name="Klein B.S."/>
            <person name="Cuomo C.A."/>
        </authorList>
    </citation>
    <scope>NUCLEOTIDE SEQUENCE [LARGE SCALE GENOMIC DNA]</scope>
    <source>
        <strain evidence="12">ER-3 / ATCC MYA-2586</strain>
    </source>
</reference>
<feature type="transmembrane region" description="Helical" evidence="9">
    <location>
        <begin position="210"/>
        <end position="229"/>
    </location>
</feature>
<keyword evidence="6" id="KW-0256">Endoplasmic reticulum</keyword>
<comment type="subcellular location">
    <subcellularLocation>
        <location evidence="2">Endoplasmic reticulum membrane</location>
        <topology evidence="2">Multi-pass membrane protein</topology>
    </subcellularLocation>
</comment>
<dbReference type="GeneID" id="69030908"/>
<comment type="similarity">
    <text evidence="3">Belongs to the OST3/OST6 family.</text>
</comment>
<accession>A0ABP2EVA6</accession>